<feature type="compositionally biased region" description="Low complexity" evidence="1">
    <location>
        <begin position="30"/>
        <end position="50"/>
    </location>
</feature>
<evidence type="ECO:0000313" key="3">
    <source>
        <dbReference type="Proteomes" id="UP001239397"/>
    </source>
</evidence>
<evidence type="ECO:0000313" key="2">
    <source>
        <dbReference type="EMBL" id="WIY01297.1"/>
    </source>
</evidence>
<evidence type="ECO:0000256" key="1">
    <source>
        <dbReference type="SAM" id="MobiDB-lite"/>
    </source>
</evidence>
<proteinExistence type="predicted"/>
<accession>A0A9Y2JPS8</accession>
<protein>
    <submittedName>
        <fullName evidence="2">Uncharacterized protein</fullName>
    </submittedName>
</protein>
<feature type="region of interest" description="Disordered" evidence="1">
    <location>
        <begin position="16"/>
        <end position="56"/>
    </location>
</feature>
<dbReference type="KEGG" id="amog:QRX60_45940"/>
<sequence>MIARTGLQGRFEVKLKRVRDKASTEDGAEAEPGNPAAGSAAGPGPAAADPVSSHVP</sequence>
<keyword evidence="3" id="KW-1185">Reference proteome</keyword>
<dbReference type="EMBL" id="CP127295">
    <property type="protein sequence ID" value="WIY01297.1"/>
    <property type="molecule type" value="Genomic_DNA"/>
</dbReference>
<organism evidence="2 3">
    <name type="scientific">Amycolatopsis mongoliensis</name>
    <dbReference type="NCBI Taxonomy" id="715475"/>
    <lineage>
        <taxon>Bacteria</taxon>
        <taxon>Bacillati</taxon>
        <taxon>Actinomycetota</taxon>
        <taxon>Actinomycetes</taxon>
        <taxon>Pseudonocardiales</taxon>
        <taxon>Pseudonocardiaceae</taxon>
        <taxon>Amycolatopsis</taxon>
    </lineage>
</organism>
<reference evidence="2 3" key="1">
    <citation type="submission" date="2023-06" db="EMBL/GenBank/DDBJ databases">
        <authorList>
            <person name="Oyuntsetseg B."/>
            <person name="Kim S.B."/>
        </authorList>
    </citation>
    <scope>NUCLEOTIDE SEQUENCE [LARGE SCALE GENOMIC DNA]</scope>
    <source>
        <strain evidence="2 3">4-36</strain>
    </source>
</reference>
<dbReference type="RefSeq" id="WP_285997748.1">
    <property type="nucleotide sequence ID" value="NZ_CP127295.1"/>
</dbReference>
<gene>
    <name evidence="2" type="ORF">QRX60_45940</name>
</gene>
<name>A0A9Y2JPS8_9PSEU</name>
<dbReference type="AlphaFoldDB" id="A0A9Y2JPS8"/>
<dbReference type="Proteomes" id="UP001239397">
    <property type="component" value="Chromosome"/>
</dbReference>